<keyword evidence="6 9" id="KW-1133">Transmembrane helix</keyword>
<evidence type="ECO:0000256" key="8">
    <source>
        <dbReference type="PIRNR" id="PIRNR002869"/>
    </source>
</evidence>
<evidence type="ECO:0000256" key="9">
    <source>
        <dbReference type="SAM" id="Phobius"/>
    </source>
</evidence>
<dbReference type="OrthoDB" id="9804143at2"/>
<dbReference type="AlphaFoldDB" id="A0A177KM26"/>
<keyword evidence="5 8" id="KW-0573">Peptidoglycan synthesis</keyword>
<keyword evidence="8" id="KW-0813">Transport</keyword>
<feature type="transmembrane region" description="Helical" evidence="9">
    <location>
        <begin position="375"/>
        <end position="394"/>
    </location>
</feature>
<evidence type="ECO:0000313" key="11">
    <source>
        <dbReference type="Proteomes" id="UP000077271"/>
    </source>
</evidence>
<dbReference type="NCBIfam" id="TIGR01695">
    <property type="entry name" value="murJ_mviN"/>
    <property type="match status" value="1"/>
</dbReference>
<feature type="transmembrane region" description="Helical" evidence="9">
    <location>
        <begin position="86"/>
        <end position="109"/>
    </location>
</feature>
<keyword evidence="4 8" id="KW-0133">Cell shape</keyword>
<dbReference type="Proteomes" id="UP000077271">
    <property type="component" value="Unassembled WGS sequence"/>
</dbReference>
<gene>
    <name evidence="10" type="ORF">AWH48_07630</name>
</gene>
<dbReference type="GO" id="GO:0015648">
    <property type="term" value="F:lipid-linked peptidoglycan transporter activity"/>
    <property type="evidence" value="ECO:0007669"/>
    <property type="project" value="UniProtKB-UniRule"/>
</dbReference>
<dbReference type="GO" id="GO:0071555">
    <property type="term" value="P:cell wall organization"/>
    <property type="evidence" value="ECO:0007669"/>
    <property type="project" value="UniProtKB-UniRule"/>
</dbReference>
<feature type="transmembrane region" description="Helical" evidence="9">
    <location>
        <begin position="341"/>
        <end position="363"/>
    </location>
</feature>
<feature type="transmembrane region" description="Helical" evidence="9">
    <location>
        <begin position="41"/>
        <end position="65"/>
    </location>
</feature>
<dbReference type="InterPro" id="IPR004268">
    <property type="entry name" value="MurJ"/>
</dbReference>
<evidence type="ECO:0000256" key="5">
    <source>
        <dbReference type="ARBA" id="ARBA00022984"/>
    </source>
</evidence>
<evidence type="ECO:0000256" key="2">
    <source>
        <dbReference type="ARBA" id="ARBA00022475"/>
    </source>
</evidence>
<evidence type="ECO:0000313" key="10">
    <source>
        <dbReference type="EMBL" id="OAH54460.1"/>
    </source>
</evidence>
<dbReference type="CDD" id="cd13123">
    <property type="entry name" value="MATE_MurJ_like"/>
    <property type="match status" value="1"/>
</dbReference>
<organism evidence="10 11">
    <name type="scientific">Domibacillus aminovorans</name>
    <dbReference type="NCBI Taxonomy" id="29332"/>
    <lineage>
        <taxon>Bacteria</taxon>
        <taxon>Bacillati</taxon>
        <taxon>Bacillota</taxon>
        <taxon>Bacilli</taxon>
        <taxon>Bacillales</taxon>
        <taxon>Bacillaceae</taxon>
        <taxon>Domibacillus</taxon>
    </lineage>
</organism>
<comment type="subcellular location">
    <subcellularLocation>
        <location evidence="1">Cell membrane</location>
        <topology evidence="1">Multi-pass membrane protein</topology>
    </subcellularLocation>
</comment>
<keyword evidence="7 8" id="KW-0472">Membrane</keyword>
<proteinExistence type="inferred from homology"/>
<sequence>MMSLKKTALWLGLLALVVKLSGFLRESIIAYQFGVSSYTDGYLLAFSFITLVIAMIAGGFNNVFLPMYVKKRKENPEQTDRSANGIMNVTFFLFIGISMVGFFLAPWFVPLIFRNMPLLTEETAVSITQFFFVFMSFIALTSILDSYLQGRRVFVPSQIAKLLQTIVGVAFALLFSEQWGIASLAYGFIVGTILGICIQFFYLYKTDYRWKPVLSVDKEFQHSFLVLLAPALLSSVVGQINVFVNKGFAAGIGEGPVSYLNYAQLLSSIPHTIYATTIAVIIFTLLAEQVNDRKSFQNTFFSGMQISLLTLSPIAAGLYVVGEPALSFIYERGKFTAEDTHYTYIALVFYLPMIVTQGMQYIVAKAMYAQGKTKIVFRISVFTIAINVLLNWLFIGPFGYPGLALTSSLVSLYYLTACTIFVYKDFDKSEPARLIGLLARTAIVTAFMVVPLYFIRPLIDEWYSLWQLAILVPIGVILYVVGLFFFYKEGFRKLLSMIRRNRSSIS</sequence>
<evidence type="ECO:0000256" key="4">
    <source>
        <dbReference type="ARBA" id="ARBA00022960"/>
    </source>
</evidence>
<keyword evidence="2 8" id="KW-1003">Cell membrane</keyword>
<feature type="transmembrane region" description="Helical" evidence="9">
    <location>
        <begin position="224"/>
        <end position="244"/>
    </location>
</feature>
<feature type="transmembrane region" description="Helical" evidence="9">
    <location>
        <begin position="434"/>
        <end position="454"/>
    </location>
</feature>
<evidence type="ECO:0000256" key="6">
    <source>
        <dbReference type="ARBA" id="ARBA00022989"/>
    </source>
</evidence>
<feature type="transmembrane region" description="Helical" evidence="9">
    <location>
        <begin position="466"/>
        <end position="487"/>
    </location>
</feature>
<dbReference type="GO" id="GO:0005886">
    <property type="term" value="C:plasma membrane"/>
    <property type="evidence" value="ECO:0007669"/>
    <property type="project" value="UniProtKB-SubCell"/>
</dbReference>
<evidence type="ECO:0000256" key="1">
    <source>
        <dbReference type="ARBA" id="ARBA00004651"/>
    </source>
</evidence>
<feature type="transmembrane region" description="Helical" evidence="9">
    <location>
        <begin position="181"/>
        <end position="204"/>
    </location>
</feature>
<feature type="transmembrane region" description="Helical" evidence="9">
    <location>
        <begin position="159"/>
        <end position="175"/>
    </location>
</feature>
<comment type="function">
    <text evidence="8">Involved in peptidoglycan biosynthesis. Transports lipid-linked peptidoglycan precursors from the inner to the outer leaflet of the cytoplasmic membrane.</text>
</comment>
<dbReference type="Pfam" id="PF03023">
    <property type="entry name" value="MurJ"/>
    <property type="match status" value="1"/>
</dbReference>
<feature type="transmembrane region" description="Helical" evidence="9">
    <location>
        <begin position="400"/>
        <end position="422"/>
    </location>
</feature>
<dbReference type="PANTHER" id="PTHR47019">
    <property type="entry name" value="LIPID II FLIPPASE MURJ"/>
    <property type="match status" value="1"/>
</dbReference>
<accession>A0A177KM26</accession>
<comment type="caution">
    <text evidence="10">The sequence shown here is derived from an EMBL/GenBank/DDBJ whole genome shotgun (WGS) entry which is preliminary data.</text>
</comment>
<feature type="transmembrane region" description="Helical" evidence="9">
    <location>
        <begin position="129"/>
        <end position="147"/>
    </location>
</feature>
<name>A0A177KM26_9BACI</name>
<dbReference type="GO" id="GO:0009252">
    <property type="term" value="P:peptidoglycan biosynthetic process"/>
    <property type="evidence" value="ECO:0007669"/>
    <property type="project" value="UniProtKB-UniRule"/>
</dbReference>
<dbReference type="EMBL" id="LQWZ01000033">
    <property type="protein sequence ID" value="OAH54460.1"/>
    <property type="molecule type" value="Genomic_DNA"/>
</dbReference>
<evidence type="ECO:0000256" key="3">
    <source>
        <dbReference type="ARBA" id="ARBA00022692"/>
    </source>
</evidence>
<dbReference type="InterPro" id="IPR051050">
    <property type="entry name" value="Lipid_II_flippase_MurJ/MviN"/>
</dbReference>
<reference evidence="10 11" key="1">
    <citation type="submission" date="2016-01" db="EMBL/GenBank/DDBJ databases">
        <title>Investigation of taxonomic status of Bacillus aminovorans.</title>
        <authorList>
            <person name="Verma A."/>
            <person name="Pal Y."/>
            <person name="Krishnamurthi S."/>
        </authorList>
    </citation>
    <scope>NUCLEOTIDE SEQUENCE [LARGE SCALE GENOMIC DNA]</scope>
    <source>
        <strain evidence="10 11">DSM 4337</strain>
    </source>
</reference>
<dbReference type="GO" id="GO:0008360">
    <property type="term" value="P:regulation of cell shape"/>
    <property type="evidence" value="ECO:0007669"/>
    <property type="project" value="UniProtKB-UniRule"/>
</dbReference>
<evidence type="ECO:0000256" key="7">
    <source>
        <dbReference type="ARBA" id="ARBA00023136"/>
    </source>
</evidence>
<dbReference type="GO" id="GO:0034204">
    <property type="term" value="P:lipid translocation"/>
    <property type="evidence" value="ECO:0007669"/>
    <property type="project" value="TreeGrafter"/>
</dbReference>
<feature type="transmembrane region" description="Helical" evidence="9">
    <location>
        <begin position="299"/>
        <end position="321"/>
    </location>
</feature>
<keyword evidence="3 9" id="KW-0812">Transmembrane</keyword>
<protein>
    <recommendedName>
        <fullName evidence="8">Lipid II flippase</fullName>
    </recommendedName>
</protein>
<dbReference type="PIRSF" id="PIRSF002869">
    <property type="entry name" value="MviN"/>
    <property type="match status" value="1"/>
</dbReference>
<feature type="transmembrane region" description="Helical" evidence="9">
    <location>
        <begin position="264"/>
        <end position="287"/>
    </location>
</feature>
<keyword evidence="8" id="KW-0961">Cell wall biogenesis/degradation</keyword>
<dbReference type="PANTHER" id="PTHR47019:SF1">
    <property type="entry name" value="LIPID II FLIPPASE MURJ"/>
    <property type="match status" value="1"/>
</dbReference>
<comment type="similarity">
    <text evidence="8">Belongs to the MurJ/MviN family.</text>
</comment>
<dbReference type="PRINTS" id="PR01806">
    <property type="entry name" value="VIRFACTRMVIN"/>
</dbReference>